<dbReference type="InterPro" id="IPR011989">
    <property type="entry name" value="ARM-like"/>
</dbReference>
<evidence type="ECO:0000313" key="3">
    <source>
        <dbReference type="EMBL" id="MDC2236814.1"/>
    </source>
</evidence>
<dbReference type="InterPro" id="IPR010496">
    <property type="entry name" value="AL/BT2_dom"/>
</dbReference>
<evidence type="ECO:0000256" key="1">
    <source>
        <dbReference type="SAM" id="SignalP"/>
    </source>
</evidence>
<dbReference type="AlphaFoldDB" id="A0A0P0FJ50"/>
<dbReference type="EMBL" id="CP083685">
    <property type="protein sequence ID" value="UYU92034.1"/>
    <property type="molecule type" value="Genomic_DNA"/>
</dbReference>
<dbReference type="SUPFAM" id="SSF48371">
    <property type="entry name" value="ARM repeat"/>
    <property type="match status" value="1"/>
</dbReference>
<evidence type="ECO:0000313" key="6">
    <source>
        <dbReference type="EMBL" id="UYU92034.1"/>
    </source>
</evidence>
<keyword evidence="1" id="KW-0732">Signal</keyword>
<dbReference type="GO" id="GO:0016787">
    <property type="term" value="F:hydrolase activity"/>
    <property type="evidence" value="ECO:0007669"/>
    <property type="project" value="InterPro"/>
</dbReference>
<gene>
    <name evidence="5" type="ORF">KQP59_12840</name>
    <name evidence="4" type="ORF">KQP68_10840</name>
    <name evidence="6" type="ORF">KQP74_05210</name>
    <name evidence="3" type="ORF">PO127_13790</name>
</gene>
<feature type="signal peptide" evidence="1">
    <location>
        <begin position="1"/>
        <end position="22"/>
    </location>
</feature>
<dbReference type="Proteomes" id="UP001162960">
    <property type="component" value="Chromosome"/>
</dbReference>
<feature type="domain" description="3-keto-alpha-glucoside-1,2-lyase/3-keto-2-hydroxy-glucal hydratase" evidence="2">
    <location>
        <begin position="910"/>
        <end position="1110"/>
    </location>
</feature>
<dbReference type="EMBL" id="CP083681">
    <property type="protein sequence ID" value="UYU73940.1"/>
    <property type="molecule type" value="Genomic_DNA"/>
</dbReference>
<reference evidence="3" key="2">
    <citation type="submission" date="2022-10" db="EMBL/GenBank/DDBJ databases">
        <title>Human gut microbiome strain richness.</title>
        <authorList>
            <person name="Chen-Liaw A."/>
        </authorList>
    </citation>
    <scope>NUCLEOTIDE SEQUENCE</scope>
    <source>
        <strain evidence="3">1001283st1_A3_1001283B150304_161114</strain>
    </source>
</reference>
<name>A0A0P0FJ50_BACT4</name>
<organism evidence="3 8">
    <name type="scientific">Bacteroides thetaiotaomicron</name>
    <dbReference type="NCBI Taxonomy" id="818"/>
    <lineage>
        <taxon>Bacteria</taxon>
        <taxon>Pseudomonadati</taxon>
        <taxon>Bacteroidota</taxon>
        <taxon>Bacteroidia</taxon>
        <taxon>Bacteroidales</taxon>
        <taxon>Bacteroidaceae</taxon>
        <taxon>Bacteroides</taxon>
    </lineage>
</organism>
<evidence type="ECO:0000313" key="5">
    <source>
        <dbReference type="EMBL" id="UYU73940.1"/>
    </source>
</evidence>
<evidence type="ECO:0000313" key="4">
    <source>
        <dbReference type="EMBL" id="UYU68729.1"/>
    </source>
</evidence>
<dbReference type="Proteomes" id="UP001156218">
    <property type="component" value="Chromosome"/>
</dbReference>
<evidence type="ECO:0000259" key="2">
    <source>
        <dbReference type="Pfam" id="PF06439"/>
    </source>
</evidence>
<evidence type="ECO:0000313" key="7">
    <source>
        <dbReference type="Proteomes" id="UP001156218"/>
    </source>
</evidence>
<dbReference type="EMBL" id="JAQNVG010000021">
    <property type="protein sequence ID" value="MDC2236814.1"/>
    <property type="molecule type" value="Genomic_DNA"/>
</dbReference>
<proteinExistence type="predicted"/>
<dbReference type="Pfam" id="PF06439">
    <property type="entry name" value="3keto-disac_hyd"/>
    <property type="match status" value="2"/>
</dbReference>
<dbReference type="Gene3D" id="1.25.10.10">
    <property type="entry name" value="Leucine-rich Repeat Variant"/>
    <property type="match status" value="3"/>
</dbReference>
<protein>
    <submittedName>
        <fullName evidence="3">DUF1080 domain-containing protein</fullName>
    </submittedName>
</protein>
<dbReference type="Proteomes" id="UP001217776">
    <property type="component" value="Unassembled WGS sequence"/>
</dbReference>
<dbReference type="RefSeq" id="WP_048697606.1">
    <property type="nucleotide sequence ID" value="NZ_CAXSMB010000018.1"/>
</dbReference>
<feature type="chain" id="PRO_5014235729" evidence="1">
    <location>
        <begin position="23"/>
        <end position="1114"/>
    </location>
</feature>
<dbReference type="KEGG" id="btho:Btheta7330_00635"/>
<dbReference type="EMBL" id="CP083680">
    <property type="protein sequence ID" value="UYU68729.1"/>
    <property type="molecule type" value="Genomic_DNA"/>
</dbReference>
<dbReference type="InterPro" id="IPR016024">
    <property type="entry name" value="ARM-type_fold"/>
</dbReference>
<sequence length="1114" mass="122001">MKKIFWALTFAALLPWSIAAQDARQRTIATIIADALDQLPAAKQQDYNNIMNELMSTGTAGIVLLGEMLVPADKGKNASIEHALYGVVSYVTAPDKADKRAEVRKGLAKAIEKCTDNPNRAFLMSQLQRCATVEDIPVFVKYLHDAYLAEWAINGLAHTEGANEALLDLIKKEVAPREKLAYAVGVKRLKTAEPILLEWLKNADAPTQKAIYHALSICGSSASLSTLEKAAKAAKYEWIPETDVTACYLRLLKTMVVNDEGHIAANAAKKLLKDTDKAYVRGAALDVIIEAEGKKAVSYILAALKDSNREYRVNALRLSENIADETLYANLAKTLKAKNNKKVKADILNWFGTNHVVSQIDAVITNMDSDDEEIAIAAITAAGKIGGDTALEALIAKLNSNHADAATKALLSFNGKINNNIMKALDADKAIRIAALNLASTRSMDEATDKVFNMLTSPENDVRTAAYKALEGVVGPSDLERLSRLIEKESGKNIPQIQKAMRNAVLPLPKDKQYATVIPYVNKSCNPSLYYPVLAQAGNPESIAEILKGYNGNYKQEAFASLVNIDNIKMIEVLYNIAVNDKTNAQAALNRYTSLVAKSAHTSIRKYQLYRRALEIASDVKVQNRLINLLGETHTYQALMLVEKYMDNKATAEAAAEAVRTIASKNSENFGGEPVRKALEKAIACFKEAGHADAGYAIDDINAILQRLPQAAYIPIFGNAEWTVIALNPAQKASMNPKKIKKHEALTATTSDLWKITENGIAYTGGKNAILGTGNYENFELWFEWKGTGKAGLGVRSIRQIDLGGDKSGALSGNIKTKNTPEKVADNIAGEWNTVYVKVLNDRVTVSVNGVVTATNIILENSCDRNIPAYVKGQLMLIGEGTPVEYREMYIRELPSTPKFNLPAEEAKEGFEILFDGTSMHKWTGNTTDYVPVDGTIYVTAQYGGSGNLYTVKEYSDFVFRFEFAFMREGVNNGVGIRTPMGVDAAYEGMEIQILDHDAPIYKGLREYQQHGSVYGIIPAKRVKFPALGEWNTEEIRAVGDRITVTVNGEIILDGNIREACQGHNVSEDGSTKNPHTVDRKNHPGLFNKSGHIGFLGHGAGVKFRNIRIKDLSK</sequence>
<evidence type="ECO:0000313" key="8">
    <source>
        <dbReference type="Proteomes" id="UP001217776"/>
    </source>
</evidence>
<dbReference type="Gene3D" id="2.60.120.560">
    <property type="entry name" value="Exo-inulinase, domain 1"/>
    <property type="match status" value="2"/>
</dbReference>
<dbReference type="Proteomes" id="UP001156216">
    <property type="component" value="Chromosome"/>
</dbReference>
<feature type="domain" description="3-keto-alpha-glucoside-1,2-lyase/3-keto-2-hydroxy-glucal hydratase" evidence="2">
    <location>
        <begin position="754"/>
        <end position="892"/>
    </location>
</feature>
<accession>A0A0P0FJ50</accession>
<reference evidence="4 7" key="1">
    <citation type="submission" date="2021-06" db="EMBL/GenBank/DDBJ databases">
        <title>Interrogation of the integrated mobile genetic elements in gut-associated Bacteroides with a consensus prediction approach.</title>
        <authorList>
            <person name="Campbell D.E."/>
            <person name="Leigh J.R."/>
            <person name="Kim T."/>
            <person name="England W."/>
            <person name="Whitaker R.J."/>
            <person name="Degnan P.H."/>
        </authorList>
    </citation>
    <scope>NUCLEOTIDE SEQUENCE</scope>
    <source>
        <strain evidence="6">VPI-3443</strain>
        <strain evidence="5">VPI-BTDOT2</strain>
        <strain evidence="4 7">WAL8669</strain>
    </source>
</reference>